<comment type="pathway">
    <text evidence="2">Cofactor biosynthesis; thiamine diphosphate biosynthesis.</text>
</comment>
<keyword evidence="3" id="KW-0784">Thiamine biosynthesis</keyword>
<evidence type="ECO:0000256" key="1">
    <source>
        <dbReference type="ARBA" id="ARBA00003814"/>
    </source>
</evidence>
<dbReference type="PANTHER" id="PTHR20857:SF23">
    <property type="entry name" value="THIAMINE BIOSYNTHETIC BIFUNCTIONAL ENZYME"/>
    <property type="match status" value="1"/>
</dbReference>
<dbReference type="CDD" id="cd00564">
    <property type="entry name" value="TMP_TenI"/>
    <property type="match status" value="1"/>
</dbReference>
<gene>
    <name evidence="5" type="ORF">FB566_0783</name>
</gene>
<dbReference type="OrthoDB" id="3191080at2"/>
<dbReference type="Pfam" id="PF02581">
    <property type="entry name" value="TMP-TENI"/>
    <property type="match status" value="1"/>
</dbReference>
<dbReference type="SUPFAM" id="SSF51391">
    <property type="entry name" value="Thiamin phosphate synthase"/>
    <property type="match status" value="1"/>
</dbReference>
<dbReference type="GO" id="GO:0004789">
    <property type="term" value="F:thiamine-phosphate diphosphorylase activity"/>
    <property type="evidence" value="ECO:0007669"/>
    <property type="project" value="TreeGrafter"/>
</dbReference>
<proteinExistence type="predicted"/>
<sequence>MAVPAHRLLVLTDASQTRGGTPADLVEQVCRARVGGPFSLILREKALPAYRRRDLATELSRRLPDVEVIVADPGWPVTACHLSAHARLPTARPRLVGRSIHRGEHPGSVDYVTYSPIYATASKPGYGPVEGETGLRDACHRLRIPVYALAGVESAERVVATRRAGAHGVAVMGAIMRADDPAEIVRRITDALSSPIRPTG</sequence>
<evidence type="ECO:0000313" key="6">
    <source>
        <dbReference type="Proteomes" id="UP000317043"/>
    </source>
</evidence>
<feature type="domain" description="Thiamine phosphate synthase/TenI" evidence="4">
    <location>
        <begin position="16"/>
        <end position="175"/>
    </location>
</feature>
<protein>
    <submittedName>
        <fullName evidence="5">Thiamine-phosphate pyrophosphorylase</fullName>
    </submittedName>
</protein>
<dbReference type="EMBL" id="VFOW01000001">
    <property type="protein sequence ID" value="TQL75286.1"/>
    <property type="molecule type" value="Genomic_DNA"/>
</dbReference>
<evidence type="ECO:0000256" key="2">
    <source>
        <dbReference type="ARBA" id="ARBA00004948"/>
    </source>
</evidence>
<evidence type="ECO:0000259" key="4">
    <source>
        <dbReference type="Pfam" id="PF02581"/>
    </source>
</evidence>
<evidence type="ECO:0000256" key="3">
    <source>
        <dbReference type="ARBA" id="ARBA00022977"/>
    </source>
</evidence>
<keyword evidence="6" id="KW-1185">Reference proteome</keyword>
<dbReference type="RefSeq" id="WP_142035026.1">
    <property type="nucleotide sequence ID" value="NZ_JBHTGS010000001.1"/>
</dbReference>
<dbReference type="InParanoid" id="A0A543ARW7"/>
<comment type="caution">
    <text evidence="5">The sequence shown here is derived from an EMBL/GenBank/DDBJ whole genome shotgun (WGS) entry which is preliminary data.</text>
</comment>
<dbReference type="Gene3D" id="3.20.20.70">
    <property type="entry name" value="Aldolase class I"/>
    <property type="match status" value="1"/>
</dbReference>
<dbReference type="InterPro" id="IPR036206">
    <property type="entry name" value="ThiamineP_synth_sf"/>
</dbReference>
<organism evidence="5 6">
    <name type="scientific">Stackebrandtia endophytica</name>
    <dbReference type="NCBI Taxonomy" id="1496996"/>
    <lineage>
        <taxon>Bacteria</taxon>
        <taxon>Bacillati</taxon>
        <taxon>Actinomycetota</taxon>
        <taxon>Actinomycetes</taxon>
        <taxon>Glycomycetales</taxon>
        <taxon>Glycomycetaceae</taxon>
        <taxon>Stackebrandtia</taxon>
    </lineage>
</organism>
<accession>A0A543ARW7</accession>
<dbReference type="GO" id="GO:0005737">
    <property type="term" value="C:cytoplasm"/>
    <property type="evidence" value="ECO:0007669"/>
    <property type="project" value="TreeGrafter"/>
</dbReference>
<dbReference type="Proteomes" id="UP000317043">
    <property type="component" value="Unassembled WGS sequence"/>
</dbReference>
<dbReference type="GO" id="GO:0009228">
    <property type="term" value="P:thiamine biosynthetic process"/>
    <property type="evidence" value="ECO:0007669"/>
    <property type="project" value="UniProtKB-KW"/>
</dbReference>
<dbReference type="InterPro" id="IPR022998">
    <property type="entry name" value="ThiamineP_synth_TenI"/>
</dbReference>
<dbReference type="PANTHER" id="PTHR20857">
    <property type="entry name" value="THIAMINE-PHOSPHATE PYROPHOSPHORYLASE"/>
    <property type="match status" value="1"/>
</dbReference>
<evidence type="ECO:0000313" key="5">
    <source>
        <dbReference type="EMBL" id="TQL75286.1"/>
    </source>
</evidence>
<name>A0A543ARW7_9ACTN</name>
<dbReference type="AlphaFoldDB" id="A0A543ARW7"/>
<comment type="function">
    <text evidence="1">Condenses 4-methyl-5-(beta-hydroxyethyl)thiazole monophosphate (THZ-P) and 2-methyl-4-amino-5-hydroxymethyl pyrimidine pyrophosphate (HMP-PP) to form thiamine monophosphate (TMP).</text>
</comment>
<reference evidence="5 6" key="1">
    <citation type="submission" date="2019-06" db="EMBL/GenBank/DDBJ databases">
        <title>Sequencing the genomes of 1000 actinobacteria strains.</title>
        <authorList>
            <person name="Klenk H.-P."/>
        </authorList>
    </citation>
    <scope>NUCLEOTIDE SEQUENCE [LARGE SCALE GENOMIC DNA]</scope>
    <source>
        <strain evidence="5 6">DSM 45928</strain>
    </source>
</reference>
<dbReference type="InterPro" id="IPR013785">
    <property type="entry name" value="Aldolase_TIM"/>
</dbReference>